<evidence type="ECO:0000256" key="1">
    <source>
        <dbReference type="SAM" id="MobiDB-lite"/>
    </source>
</evidence>
<name>A0AAD8GSW0_9APIA</name>
<keyword evidence="3" id="KW-1185">Reference proteome</keyword>
<proteinExistence type="predicted"/>
<reference evidence="2" key="1">
    <citation type="submission" date="2023-02" db="EMBL/GenBank/DDBJ databases">
        <title>Genome of toxic invasive species Heracleum sosnowskyi carries increased number of genes despite the absence of recent whole-genome duplications.</title>
        <authorList>
            <person name="Schelkunov M."/>
            <person name="Shtratnikova V."/>
            <person name="Makarenko M."/>
            <person name="Klepikova A."/>
            <person name="Omelchenko D."/>
            <person name="Novikova G."/>
            <person name="Obukhova E."/>
            <person name="Bogdanov V."/>
            <person name="Penin A."/>
            <person name="Logacheva M."/>
        </authorList>
    </citation>
    <scope>NUCLEOTIDE SEQUENCE</scope>
    <source>
        <strain evidence="2">Hsosn_3</strain>
        <tissue evidence="2">Leaf</tissue>
    </source>
</reference>
<sequence length="107" mass="12447">MEWSPRRGPSGKPPLKYHKKPPPKYHKKHDRKYDQEESSSHKKALSQHASNWDREDAKVGSRRNHASKGCIKQESKATSGVWQKASLEEIVRHRREPLSLLEHQASF</sequence>
<dbReference type="Proteomes" id="UP001237642">
    <property type="component" value="Unassembled WGS sequence"/>
</dbReference>
<reference evidence="2" key="2">
    <citation type="submission" date="2023-05" db="EMBL/GenBank/DDBJ databases">
        <authorList>
            <person name="Schelkunov M.I."/>
        </authorList>
    </citation>
    <scope>NUCLEOTIDE SEQUENCE</scope>
    <source>
        <strain evidence="2">Hsosn_3</strain>
        <tissue evidence="2">Leaf</tissue>
    </source>
</reference>
<gene>
    <name evidence="2" type="ORF">POM88_047833</name>
</gene>
<evidence type="ECO:0000313" key="3">
    <source>
        <dbReference type="Proteomes" id="UP001237642"/>
    </source>
</evidence>
<protein>
    <submittedName>
        <fullName evidence="2">Uncharacterized protein</fullName>
    </submittedName>
</protein>
<evidence type="ECO:0000313" key="2">
    <source>
        <dbReference type="EMBL" id="KAK1354577.1"/>
    </source>
</evidence>
<accession>A0AAD8GSW0</accession>
<dbReference type="EMBL" id="JAUIZM010000011">
    <property type="protein sequence ID" value="KAK1354577.1"/>
    <property type="molecule type" value="Genomic_DNA"/>
</dbReference>
<organism evidence="2 3">
    <name type="scientific">Heracleum sosnowskyi</name>
    <dbReference type="NCBI Taxonomy" id="360622"/>
    <lineage>
        <taxon>Eukaryota</taxon>
        <taxon>Viridiplantae</taxon>
        <taxon>Streptophyta</taxon>
        <taxon>Embryophyta</taxon>
        <taxon>Tracheophyta</taxon>
        <taxon>Spermatophyta</taxon>
        <taxon>Magnoliopsida</taxon>
        <taxon>eudicotyledons</taxon>
        <taxon>Gunneridae</taxon>
        <taxon>Pentapetalae</taxon>
        <taxon>asterids</taxon>
        <taxon>campanulids</taxon>
        <taxon>Apiales</taxon>
        <taxon>Apiaceae</taxon>
        <taxon>Apioideae</taxon>
        <taxon>apioid superclade</taxon>
        <taxon>Tordylieae</taxon>
        <taxon>Tordyliinae</taxon>
        <taxon>Heracleum</taxon>
    </lineage>
</organism>
<feature type="region of interest" description="Disordered" evidence="1">
    <location>
        <begin position="1"/>
        <end position="81"/>
    </location>
</feature>
<feature type="compositionally biased region" description="Basic residues" evidence="1">
    <location>
        <begin position="15"/>
        <end position="30"/>
    </location>
</feature>
<comment type="caution">
    <text evidence="2">The sequence shown here is derived from an EMBL/GenBank/DDBJ whole genome shotgun (WGS) entry which is preliminary data.</text>
</comment>
<feature type="compositionally biased region" description="Basic and acidic residues" evidence="1">
    <location>
        <begin position="31"/>
        <end position="40"/>
    </location>
</feature>
<dbReference type="AlphaFoldDB" id="A0AAD8GSW0"/>